<accession>A0A1C1Z157</accession>
<comment type="caution">
    <text evidence="2">The sequence shown here is derived from an EMBL/GenBank/DDBJ whole genome shotgun (WGS) entry which is preliminary data.</text>
</comment>
<keyword evidence="1" id="KW-0732">Signal</keyword>
<dbReference type="Pfam" id="PF06226">
    <property type="entry name" value="DUF1007"/>
    <property type="match status" value="1"/>
</dbReference>
<dbReference type="RefSeq" id="WP_066174103.1">
    <property type="nucleotide sequence ID" value="NZ_LQZT01000001.1"/>
</dbReference>
<dbReference type="InterPro" id="IPR010412">
    <property type="entry name" value="DUF1007"/>
</dbReference>
<proteinExistence type="predicted"/>
<gene>
    <name evidence="2" type="ORF">AWJ14_10330</name>
</gene>
<dbReference type="PIRSF" id="PIRSF008159">
    <property type="entry name" value="UCP008159_ABC"/>
    <property type="match status" value="1"/>
</dbReference>
<evidence type="ECO:0000313" key="3">
    <source>
        <dbReference type="Proteomes" id="UP000094795"/>
    </source>
</evidence>
<dbReference type="AlphaFoldDB" id="A0A1C1Z157"/>
<feature type="chain" id="PRO_5008656550" evidence="1">
    <location>
        <begin position="27"/>
        <end position="218"/>
    </location>
</feature>
<evidence type="ECO:0000313" key="2">
    <source>
        <dbReference type="EMBL" id="OCW59417.1"/>
    </source>
</evidence>
<organism evidence="2 3">
    <name type="scientific">Hoeflea olei</name>
    <dbReference type="NCBI Taxonomy" id="1480615"/>
    <lineage>
        <taxon>Bacteria</taxon>
        <taxon>Pseudomonadati</taxon>
        <taxon>Pseudomonadota</taxon>
        <taxon>Alphaproteobacteria</taxon>
        <taxon>Hyphomicrobiales</taxon>
        <taxon>Rhizobiaceae</taxon>
        <taxon>Hoeflea</taxon>
    </lineage>
</organism>
<evidence type="ECO:0000256" key="1">
    <source>
        <dbReference type="SAM" id="SignalP"/>
    </source>
</evidence>
<keyword evidence="3" id="KW-1185">Reference proteome</keyword>
<dbReference type="InterPro" id="IPR016537">
    <property type="entry name" value="UCP008159_ABC"/>
</dbReference>
<protein>
    <submittedName>
        <fullName evidence="2">ABC transporter substrate-binding protein</fullName>
    </submittedName>
</protein>
<name>A0A1C1Z157_9HYPH</name>
<reference evidence="2 3" key="1">
    <citation type="submission" date="2015-12" db="EMBL/GenBank/DDBJ databases">
        <authorList>
            <person name="Shamseldin A."/>
            <person name="Moawad H."/>
            <person name="Abd El-Rahim W.M."/>
            <person name="Sadowsky M.J."/>
        </authorList>
    </citation>
    <scope>NUCLEOTIDE SEQUENCE [LARGE SCALE GENOMIC DNA]</scope>
    <source>
        <strain evidence="2 3">JC234</strain>
    </source>
</reference>
<sequence>MLPPPLRRLSAAAALGFVLAPASAFAHPHVFADARLEIETAADGSITELRNVWRFDEVFSASVVMDFDENADMQLEPGELAKISDMVTQSLAEFDYYTNITHNGDDVAVKLPEAIKVDFQDGQLLMFFALIPDKTELKGKITVGVFDPTMYAALDFIEDSDMAVTGAASDRCTRKVVRPDFDQIIAENQASLTEAFFETTQSSDLSKLLATRLELTCK</sequence>
<dbReference type="EMBL" id="LQZT01000001">
    <property type="protein sequence ID" value="OCW59417.1"/>
    <property type="molecule type" value="Genomic_DNA"/>
</dbReference>
<feature type="signal peptide" evidence="1">
    <location>
        <begin position="1"/>
        <end position="26"/>
    </location>
</feature>
<dbReference type="Proteomes" id="UP000094795">
    <property type="component" value="Unassembled WGS sequence"/>
</dbReference>
<dbReference type="STRING" id="1480615.AWJ14_10330"/>
<dbReference type="OrthoDB" id="1679673at2"/>